<feature type="domain" description="MTTase N-terminal" evidence="8">
    <location>
        <begin position="3"/>
        <end position="113"/>
    </location>
</feature>
<dbReference type="InterPro" id="IPR023404">
    <property type="entry name" value="rSAM_horseshoe"/>
</dbReference>
<dbReference type="InterPro" id="IPR013848">
    <property type="entry name" value="Methylthiotransferase_N"/>
</dbReference>
<dbReference type="InterPro" id="IPR005839">
    <property type="entry name" value="Methylthiotransferase"/>
</dbReference>
<comment type="caution">
    <text evidence="10">The sequence shown here is derived from an EMBL/GenBank/DDBJ whole genome shotgun (WGS) entry which is preliminary data.</text>
</comment>
<dbReference type="SFLD" id="SFLDS00029">
    <property type="entry name" value="Radical_SAM"/>
    <property type="match status" value="1"/>
</dbReference>
<dbReference type="CDD" id="cd01335">
    <property type="entry name" value="Radical_SAM"/>
    <property type="match status" value="1"/>
</dbReference>
<keyword evidence="3" id="KW-0808">Transferase</keyword>
<organism evidence="10 11">
    <name type="scientific">Candidatus Gottesmanbacteria bacterium GW2011_GWA2_43_14</name>
    <dbReference type="NCBI Taxonomy" id="1618443"/>
    <lineage>
        <taxon>Bacteria</taxon>
        <taxon>Candidatus Gottesmaniibacteriota</taxon>
    </lineage>
</organism>
<protein>
    <submittedName>
        <fullName evidence="10">MiaB-like protein tRNA modifying enzyme</fullName>
    </submittedName>
</protein>
<evidence type="ECO:0000256" key="5">
    <source>
        <dbReference type="ARBA" id="ARBA00022723"/>
    </source>
</evidence>
<evidence type="ECO:0000256" key="7">
    <source>
        <dbReference type="ARBA" id="ARBA00023014"/>
    </source>
</evidence>
<dbReference type="InterPro" id="IPR007197">
    <property type="entry name" value="rSAM"/>
</dbReference>
<evidence type="ECO:0000259" key="9">
    <source>
        <dbReference type="PROSITE" id="PS51918"/>
    </source>
</evidence>
<dbReference type="SMART" id="SM00729">
    <property type="entry name" value="Elp3"/>
    <property type="match status" value="1"/>
</dbReference>
<dbReference type="InterPro" id="IPR020612">
    <property type="entry name" value="Methylthiotransferase_CS"/>
</dbReference>
<dbReference type="InterPro" id="IPR058240">
    <property type="entry name" value="rSAM_sf"/>
</dbReference>
<dbReference type="PANTHER" id="PTHR11918:SF45">
    <property type="entry name" value="THREONYLCARBAMOYLADENOSINE TRNA METHYLTHIOTRANSFERASE"/>
    <property type="match status" value="1"/>
</dbReference>
<keyword evidence="6" id="KW-0408">Iron</keyword>
<name>A0A0G1DCQ0_9BACT</name>
<dbReference type="SUPFAM" id="SSF102114">
    <property type="entry name" value="Radical SAM enzymes"/>
    <property type="match status" value="1"/>
</dbReference>
<proteinExistence type="predicted"/>
<dbReference type="InterPro" id="IPR006638">
    <property type="entry name" value="Elp3/MiaA/NifB-like_rSAM"/>
</dbReference>
<dbReference type="NCBIfam" id="TIGR00089">
    <property type="entry name" value="MiaB/RimO family radical SAM methylthiotransferase"/>
    <property type="match status" value="1"/>
</dbReference>
<dbReference type="GO" id="GO:0051539">
    <property type="term" value="F:4 iron, 4 sulfur cluster binding"/>
    <property type="evidence" value="ECO:0007669"/>
    <property type="project" value="UniProtKB-KW"/>
</dbReference>
<dbReference type="GO" id="GO:0046872">
    <property type="term" value="F:metal ion binding"/>
    <property type="evidence" value="ECO:0007669"/>
    <property type="project" value="UniProtKB-KW"/>
</dbReference>
<dbReference type="Pfam" id="PF04055">
    <property type="entry name" value="Radical_SAM"/>
    <property type="match status" value="1"/>
</dbReference>
<dbReference type="PROSITE" id="PS01278">
    <property type="entry name" value="MTTASE_RADICAL"/>
    <property type="match status" value="1"/>
</dbReference>
<evidence type="ECO:0000313" key="10">
    <source>
        <dbReference type="EMBL" id="KKS95417.1"/>
    </source>
</evidence>
<evidence type="ECO:0000256" key="3">
    <source>
        <dbReference type="ARBA" id="ARBA00022679"/>
    </source>
</evidence>
<feature type="domain" description="Radical SAM core" evidence="9">
    <location>
        <begin position="129"/>
        <end position="364"/>
    </location>
</feature>
<dbReference type="Pfam" id="PF00919">
    <property type="entry name" value="UPF0004"/>
    <property type="match status" value="1"/>
</dbReference>
<keyword evidence="2" id="KW-0004">4Fe-4S</keyword>
<dbReference type="EMBL" id="LCFP01000018">
    <property type="protein sequence ID" value="KKS95417.1"/>
    <property type="molecule type" value="Genomic_DNA"/>
</dbReference>
<dbReference type="STRING" id="1618443.UV73_C0018G0030"/>
<evidence type="ECO:0000259" key="8">
    <source>
        <dbReference type="PROSITE" id="PS51449"/>
    </source>
</evidence>
<dbReference type="Proteomes" id="UP000034894">
    <property type="component" value="Unassembled WGS sequence"/>
</dbReference>
<reference evidence="10 11" key="1">
    <citation type="journal article" date="2015" name="Nature">
        <title>rRNA introns, odd ribosomes, and small enigmatic genomes across a large radiation of phyla.</title>
        <authorList>
            <person name="Brown C.T."/>
            <person name="Hug L.A."/>
            <person name="Thomas B.C."/>
            <person name="Sharon I."/>
            <person name="Castelle C.J."/>
            <person name="Singh A."/>
            <person name="Wilkins M.J."/>
            <person name="Williams K.H."/>
            <person name="Banfield J.F."/>
        </authorList>
    </citation>
    <scope>NUCLEOTIDE SEQUENCE [LARGE SCALE GENOMIC DNA]</scope>
</reference>
<dbReference type="AlphaFoldDB" id="A0A0G1DCQ0"/>
<evidence type="ECO:0000256" key="1">
    <source>
        <dbReference type="ARBA" id="ARBA00001966"/>
    </source>
</evidence>
<dbReference type="Gene3D" id="3.80.30.20">
    <property type="entry name" value="tm_1862 like domain"/>
    <property type="match status" value="1"/>
</dbReference>
<dbReference type="SFLD" id="SFLDG01082">
    <property type="entry name" value="B12-binding_domain_containing"/>
    <property type="match status" value="1"/>
</dbReference>
<dbReference type="InterPro" id="IPR038135">
    <property type="entry name" value="Methylthiotransferase_N_sf"/>
</dbReference>
<keyword evidence="4" id="KW-0949">S-adenosyl-L-methionine</keyword>
<gene>
    <name evidence="10" type="ORF">UV73_C0018G0030</name>
</gene>
<dbReference type="GO" id="GO:0035598">
    <property type="term" value="F:tRNA (N(6)-L-threonylcarbamoyladenosine(37)-C(2))-methylthiotransferase activity"/>
    <property type="evidence" value="ECO:0007669"/>
    <property type="project" value="TreeGrafter"/>
</dbReference>
<evidence type="ECO:0000256" key="6">
    <source>
        <dbReference type="ARBA" id="ARBA00023004"/>
    </source>
</evidence>
<keyword evidence="5" id="KW-0479">Metal-binding</keyword>
<dbReference type="PATRIC" id="fig|1618443.3.peg.1652"/>
<dbReference type="PANTHER" id="PTHR11918">
    <property type="entry name" value="RADICAL SAM PROTEINS"/>
    <property type="match status" value="1"/>
</dbReference>
<dbReference type="PROSITE" id="PS51918">
    <property type="entry name" value="RADICAL_SAM"/>
    <property type="match status" value="1"/>
</dbReference>
<accession>A0A0G1DCQ0</accession>
<sequence>MTITFNSFSFGCRVNQAETEVLDRKLADRGLVKTRINPDLFIINTCAVTGKAEREAKQLIYRVKRKLPTTKVAVTGCAATKWIKESVKVEGTDIVIDNPNKDFAADILLKRLKIKRTKKGKTDIINSRYLESGRLLLKIQDGCQRFCTFCIVPYLRGQPKSDSIKKIVGTIRNSDRRVKEVILTAINTQAFGFDTGEKFIDLVRTVIEKTKVARISFGSIHPWSVTEEFLKFYDQILPSKRLADFFHIPLQSGSNKILELMRRGYTREEFTEKLAKIKKINPDAFIGTDIIAGFPDESEADFRDTYNFLRDAPIDKFHVFRFSPREKTAAFYMSKRMKNVPSPLMKKRAAQLGKLSQQKYASFQKSLLGRSFPALFLLEKEDGFRRVLLSNQVPALIETGKDFRAEIKSVLLTEIKKGRLLGILTN</sequence>
<evidence type="ECO:0000256" key="2">
    <source>
        <dbReference type="ARBA" id="ARBA00022485"/>
    </source>
</evidence>
<dbReference type="Gene3D" id="3.40.50.12160">
    <property type="entry name" value="Methylthiotransferase, N-terminal domain"/>
    <property type="match status" value="1"/>
</dbReference>
<keyword evidence="7" id="KW-0411">Iron-sulfur</keyword>
<dbReference type="PROSITE" id="PS51449">
    <property type="entry name" value="MTTASE_N"/>
    <property type="match status" value="1"/>
</dbReference>
<evidence type="ECO:0000256" key="4">
    <source>
        <dbReference type="ARBA" id="ARBA00022691"/>
    </source>
</evidence>
<comment type="cofactor">
    <cofactor evidence="1">
        <name>[4Fe-4S] cluster</name>
        <dbReference type="ChEBI" id="CHEBI:49883"/>
    </cofactor>
</comment>
<evidence type="ECO:0000313" key="11">
    <source>
        <dbReference type="Proteomes" id="UP000034894"/>
    </source>
</evidence>